<evidence type="ECO:0000313" key="2">
    <source>
        <dbReference type="Proteomes" id="UP000651271"/>
    </source>
</evidence>
<sequence length="55" mass="6388">MTPTEQANQIIAFLSEFDLTTEEKLEEIALAKRKLEAIKQEEELNKPCKQIKLEL</sequence>
<accession>A0ABR7YH51</accession>
<evidence type="ECO:0000313" key="1">
    <source>
        <dbReference type="EMBL" id="MBD1430610.1"/>
    </source>
</evidence>
<comment type="caution">
    <text evidence="1">The sequence shown here is derived from an EMBL/GenBank/DDBJ whole genome shotgun (WGS) entry which is preliminary data.</text>
</comment>
<dbReference type="Proteomes" id="UP000651271">
    <property type="component" value="Unassembled WGS sequence"/>
</dbReference>
<reference evidence="1 2" key="1">
    <citation type="submission" date="2020-08" db="EMBL/GenBank/DDBJ databases">
        <title>Sphingobacterium sp. DN04309 isolated from aquaculture water.</title>
        <authorList>
            <person name="Zhang M."/>
        </authorList>
    </citation>
    <scope>NUCLEOTIDE SEQUENCE [LARGE SCALE GENOMIC DNA]</scope>
    <source>
        <strain evidence="1 2">DN04309</strain>
    </source>
</reference>
<keyword evidence="2" id="KW-1185">Reference proteome</keyword>
<dbReference type="EMBL" id="JACOIJ010000032">
    <property type="protein sequence ID" value="MBD1430610.1"/>
    <property type="molecule type" value="Genomic_DNA"/>
</dbReference>
<protein>
    <submittedName>
        <fullName evidence="1">Uncharacterized protein</fullName>
    </submittedName>
</protein>
<dbReference type="RefSeq" id="WP_190302720.1">
    <property type="nucleotide sequence ID" value="NZ_JACOIJ010000032.1"/>
</dbReference>
<proteinExistence type="predicted"/>
<organism evidence="1 2">
    <name type="scientific">Sphingobacterium litopenaei</name>
    <dbReference type="NCBI Taxonomy" id="2763500"/>
    <lineage>
        <taxon>Bacteria</taxon>
        <taxon>Pseudomonadati</taxon>
        <taxon>Bacteroidota</taxon>
        <taxon>Sphingobacteriia</taxon>
        <taxon>Sphingobacteriales</taxon>
        <taxon>Sphingobacteriaceae</taxon>
        <taxon>Sphingobacterium</taxon>
    </lineage>
</organism>
<name>A0ABR7YH51_9SPHI</name>
<gene>
    <name evidence="1" type="ORF">H8B04_13755</name>
</gene>